<proteinExistence type="predicted"/>
<keyword evidence="7" id="KW-1185">Reference proteome</keyword>
<evidence type="ECO:0000256" key="2">
    <source>
        <dbReference type="ARBA" id="ARBA00022490"/>
    </source>
</evidence>
<feature type="region of interest" description="Disordered" evidence="4">
    <location>
        <begin position="119"/>
        <end position="138"/>
    </location>
</feature>
<feature type="region of interest" description="Disordered" evidence="4">
    <location>
        <begin position="903"/>
        <end position="964"/>
    </location>
</feature>
<evidence type="ECO:0000256" key="4">
    <source>
        <dbReference type="SAM" id="MobiDB-lite"/>
    </source>
</evidence>
<dbReference type="GeneID" id="62163291"/>
<dbReference type="Gene3D" id="3.30.920.20">
    <property type="entry name" value="Gas2-like domain"/>
    <property type="match status" value="1"/>
</dbReference>
<evidence type="ECO:0000259" key="5">
    <source>
        <dbReference type="PROSITE" id="PS51460"/>
    </source>
</evidence>
<dbReference type="SUPFAM" id="SSF143575">
    <property type="entry name" value="GAS2 domain-like"/>
    <property type="match status" value="1"/>
</dbReference>
<evidence type="ECO:0000256" key="3">
    <source>
        <dbReference type="ARBA" id="ARBA00023212"/>
    </source>
</evidence>
<feature type="compositionally biased region" description="Low complexity" evidence="4">
    <location>
        <begin position="10"/>
        <end position="20"/>
    </location>
</feature>
<feature type="region of interest" description="Disordered" evidence="4">
    <location>
        <begin position="718"/>
        <end position="763"/>
    </location>
</feature>
<dbReference type="OrthoDB" id="5409589at2759"/>
<evidence type="ECO:0000256" key="1">
    <source>
        <dbReference type="ARBA" id="ARBA00004245"/>
    </source>
</evidence>
<keyword evidence="3" id="KW-0206">Cytoskeleton</keyword>
<dbReference type="GO" id="GO:0008017">
    <property type="term" value="F:microtubule binding"/>
    <property type="evidence" value="ECO:0007669"/>
    <property type="project" value="InterPro"/>
</dbReference>
<dbReference type="InterPro" id="IPR036534">
    <property type="entry name" value="GAR_dom_sf"/>
</dbReference>
<comment type="subcellular location">
    <subcellularLocation>
        <location evidence="1">Cytoplasm</location>
        <location evidence="1">Cytoskeleton</location>
    </subcellularLocation>
</comment>
<dbReference type="AlphaFoldDB" id="A0A9P6I6D9"/>
<dbReference type="EMBL" id="JAATWM020000024">
    <property type="protein sequence ID" value="KAF9874806.1"/>
    <property type="molecule type" value="Genomic_DNA"/>
</dbReference>
<dbReference type="InterPro" id="IPR003108">
    <property type="entry name" value="GAR_dom"/>
</dbReference>
<feature type="region of interest" description="Disordered" evidence="4">
    <location>
        <begin position="837"/>
        <end position="880"/>
    </location>
</feature>
<organism evidence="6 7">
    <name type="scientific">Colletotrichum karsti</name>
    <dbReference type="NCBI Taxonomy" id="1095194"/>
    <lineage>
        <taxon>Eukaryota</taxon>
        <taxon>Fungi</taxon>
        <taxon>Dikarya</taxon>
        <taxon>Ascomycota</taxon>
        <taxon>Pezizomycotina</taxon>
        <taxon>Sordariomycetes</taxon>
        <taxon>Hypocreomycetidae</taxon>
        <taxon>Glomerellales</taxon>
        <taxon>Glomerellaceae</taxon>
        <taxon>Colletotrichum</taxon>
        <taxon>Colletotrichum boninense species complex</taxon>
    </lineage>
</organism>
<dbReference type="PROSITE" id="PS51460">
    <property type="entry name" value="GAR"/>
    <property type="match status" value="1"/>
</dbReference>
<dbReference type="GO" id="GO:0005856">
    <property type="term" value="C:cytoskeleton"/>
    <property type="evidence" value="ECO:0007669"/>
    <property type="project" value="UniProtKB-SubCell"/>
</dbReference>
<sequence length="1004" mass="110342">MTDPPPPATPGAGQQLQPPRRQYRLSDYSPNHNHAHAHNRTNDELLNRLTPMTAVEMLQSPSTELKQCLDNCTVSEQEFAMRAAVASRKIYEWLEELSDWPWPESGGSVGFEMPDAKRRKLSGQDDGLGSEDGPESEYMGSLPAEDVIRYEGRVDGISHDMDELQIEDIKSHVMHSHIIPLSRPGTPVSDTRSISSMLSYNRMDDLTALLTAIIIQALPNLSKLCRLLKVWHIRLSVLRRIPALLAGIAEAEFALQSAWNVLSSPANTPSAEDGTEDDDLSRLKQAYTVVKSVLEKQITKSGRSLDYMLDSLEGLQDTLPDDWLDRMETIERSYAEWVSVGERKIREGEWAKLMRPKQSAVRAAEEPAKASVNETTKVAARIPVDKQANEVNNESAKEVTRDAEAEPRSAVNSLPVVEDDPRTVTLPVPIKINLPEDDSFMDKSETNSIIFHADATPEQSEGSDEEAIEVSPSHFQAQKKTLSTTTGLDGSSEALKPKRAPLAEVRNEESTKKSSNASTREGEMKEEIPLPVAKASLEEKATMGSSSSSDEDEAVEILSDTPESEDEIELPPLIRPERRGSNASQSSTVIFGHTSLLAEATSDVPEVSASPPLPRQRPSEVSRQKAATERFMNISPPSSPPFRPTYRQDSASPMIGPQGDGLLPALPLESSFMEEEFDTSFTNIPPPREPSDLRSDDHLRQQISDILDSIPANIKLASGPPKINLNPPPPDLPAKRLKKPSREPIRRSASSLSMTSRASSRATTPFLTLAPAYAKNPRPKRPQSRQDIKVYHLSRSTGEAPIKLFIRCVGENGERVMVRVGGGWADLGEYLKEYAAHHGRRSTGRADKAKVEIQDIPRPPTSHSRGIGSSPQSRPASAMDMSPMTPLHVRKARKSFGAADLSNTSAPMCLPQTPAVPPIPDKFTPSSEDSNRSRASSHAWAEEDSSFLGLAGPTGRKVEMSEESRAWVESVKEKVRLASGETRKNSEFGEMGKVGGTKRLFRKG</sequence>
<dbReference type="Proteomes" id="UP000781932">
    <property type="component" value="Unassembled WGS sequence"/>
</dbReference>
<feature type="domain" description="GAR" evidence="5">
    <location>
        <begin position="762"/>
        <end position="838"/>
    </location>
</feature>
<feature type="compositionally biased region" description="Basic and acidic residues" evidence="4">
    <location>
        <begin position="395"/>
        <end position="407"/>
    </location>
</feature>
<reference evidence="6" key="1">
    <citation type="submission" date="2020-03" db="EMBL/GenBank/DDBJ databases">
        <authorList>
            <person name="He L."/>
        </authorList>
    </citation>
    <scope>NUCLEOTIDE SEQUENCE</scope>
    <source>
        <strain evidence="6">CkLH20</strain>
    </source>
</reference>
<evidence type="ECO:0000313" key="6">
    <source>
        <dbReference type="EMBL" id="KAF9874806.1"/>
    </source>
</evidence>
<feature type="compositionally biased region" description="Basic and acidic residues" evidence="4">
    <location>
        <begin position="844"/>
        <end position="855"/>
    </location>
</feature>
<feature type="region of interest" description="Disordered" evidence="4">
    <location>
        <begin position="1"/>
        <end position="42"/>
    </location>
</feature>
<name>A0A9P6I6D9_9PEZI</name>
<feature type="compositionally biased region" description="Polar residues" evidence="4">
    <location>
        <begin position="861"/>
        <end position="875"/>
    </location>
</feature>
<feature type="region of interest" description="Disordered" evidence="4">
    <location>
        <begin position="601"/>
        <end position="695"/>
    </location>
</feature>
<feature type="compositionally biased region" description="Basic and acidic residues" evidence="4">
    <location>
        <begin position="617"/>
        <end position="628"/>
    </location>
</feature>
<keyword evidence="2" id="KW-0963">Cytoplasm</keyword>
<feature type="compositionally biased region" description="Low complexity" evidence="4">
    <location>
        <begin position="747"/>
        <end position="763"/>
    </location>
</feature>
<protein>
    <submittedName>
        <fullName evidence="6">GAS2 domain-containing protein</fullName>
    </submittedName>
</protein>
<dbReference type="Pfam" id="PF02187">
    <property type="entry name" value="GAS2"/>
    <property type="match status" value="1"/>
</dbReference>
<dbReference type="RefSeq" id="XP_038744267.1">
    <property type="nucleotide sequence ID" value="XM_038890217.1"/>
</dbReference>
<evidence type="ECO:0000313" key="7">
    <source>
        <dbReference type="Proteomes" id="UP000781932"/>
    </source>
</evidence>
<feature type="compositionally biased region" description="Low complexity" evidence="4">
    <location>
        <begin position="481"/>
        <end position="492"/>
    </location>
</feature>
<reference evidence="6" key="2">
    <citation type="submission" date="2020-11" db="EMBL/GenBank/DDBJ databases">
        <title>Whole genome sequencing of Colletotrichum sp.</title>
        <authorList>
            <person name="Li H."/>
        </authorList>
    </citation>
    <scope>NUCLEOTIDE SEQUENCE</scope>
    <source>
        <strain evidence="6">CkLH20</strain>
    </source>
</reference>
<comment type="caution">
    <text evidence="6">The sequence shown here is derived from an EMBL/GenBank/DDBJ whole genome shotgun (WGS) entry which is preliminary data.</text>
</comment>
<accession>A0A9P6I6D9</accession>
<feature type="region of interest" description="Disordered" evidence="4">
    <location>
        <begin position="473"/>
        <end position="587"/>
    </location>
</feature>
<feature type="region of interest" description="Disordered" evidence="4">
    <location>
        <begin position="391"/>
        <end position="410"/>
    </location>
</feature>
<gene>
    <name evidence="6" type="ORF">CkaCkLH20_07500</name>
</gene>